<feature type="binding site" evidence="3">
    <location>
        <begin position="246"/>
        <end position="249"/>
    </location>
    <ligand>
        <name>substrate</name>
    </ligand>
</feature>
<proteinExistence type="inferred from homology"/>
<dbReference type="CDD" id="cd04513">
    <property type="entry name" value="Glycosylasparaginase"/>
    <property type="match status" value="1"/>
</dbReference>
<sequence length="340" mass="35743">MTGNPIMVINTWPIPEAADAAWNVLTGQSQTRGPFTQPTALNAVVAGCTAAEEDRNVKTVGYGCCPDEDGHTTLDAMVMDGSTMEVGAVAAMPDILHATQVAREVLFSTKHTLLVGSKAADFARSRGFQSTSLDSPESVEFWTKWKQNNCQPNFRKPFAWTPDPSATAGPYVAVHGYTTNPTNSAQTTSEDNHDTIGVIALDATGSLAVGVSTSGLRHKIPGRVGDSPIPGSGGYANNEVGAAVGTGDGDVMMRFVLTFQAVEHMRHGLSPTEACQKSLKSVKHDGPWNGALVAVTPKGEYGAASVGFPNFQICVRTELLGDSVQIIPIPSISSTSPLVT</sequence>
<protein>
    <submittedName>
        <fullName evidence="5">Beta N acetylglucosaminyl L asparaginase</fullName>
    </submittedName>
</protein>
<dbReference type="Gene3D" id="3.60.20.30">
    <property type="entry name" value="(Glycosyl)asparaginase"/>
    <property type="match status" value="1"/>
</dbReference>
<comment type="similarity">
    <text evidence="1">Belongs to the Ntn-hydrolase family.</text>
</comment>
<evidence type="ECO:0000256" key="4">
    <source>
        <dbReference type="PIRSR" id="PIRSR600246-3"/>
    </source>
</evidence>
<dbReference type="Pfam" id="PF01112">
    <property type="entry name" value="Asparaginase_2"/>
    <property type="match status" value="1"/>
</dbReference>
<dbReference type="GO" id="GO:0005737">
    <property type="term" value="C:cytoplasm"/>
    <property type="evidence" value="ECO:0007669"/>
    <property type="project" value="TreeGrafter"/>
</dbReference>
<evidence type="ECO:0000313" key="5">
    <source>
        <dbReference type="EMBL" id="THD24107.1"/>
    </source>
</evidence>
<dbReference type="InterPro" id="IPR029055">
    <property type="entry name" value="Ntn_hydrolases_N"/>
</dbReference>
<dbReference type="GO" id="GO:0003948">
    <property type="term" value="F:N4-(beta-N-acetylglucosaminyl)-L-asparaginase activity"/>
    <property type="evidence" value="ECO:0007669"/>
    <property type="project" value="TreeGrafter"/>
</dbReference>
<accession>A0A4E0RTP2</accession>
<dbReference type="SUPFAM" id="SSF56235">
    <property type="entry name" value="N-terminal nucleophile aminohydrolases (Ntn hydrolases)"/>
    <property type="match status" value="1"/>
</dbReference>
<evidence type="ECO:0000313" key="6">
    <source>
        <dbReference type="Proteomes" id="UP000230066"/>
    </source>
</evidence>
<gene>
    <name evidence="5" type="ORF">D915_004946</name>
</gene>
<dbReference type="PANTHER" id="PTHR10188">
    <property type="entry name" value="L-ASPARAGINASE"/>
    <property type="match status" value="1"/>
</dbReference>
<dbReference type="Proteomes" id="UP000230066">
    <property type="component" value="Unassembled WGS sequence"/>
</dbReference>
<keyword evidence="6" id="KW-1185">Reference proteome</keyword>
<feature type="binding site" evidence="3">
    <location>
        <begin position="223"/>
        <end position="226"/>
    </location>
    <ligand>
        <name>substrate</name>
    </ligand>
</feature>
<evidence type="ECO:0000256" key="3">
    <source>
        <dbReference type="PIRSR" id="PIRSR600246-2"/>
    </source>
</evidence>
<organism evidence="5 6">
    <name type="scientific">Fasciola hepatica</name>
    <name type="common">Liver fluke</name>
    <dbReference type="NCBI Taxonomy" id="6192"/>
    <lineage>
        <taxon>Eukaryota</taxon>
        <taxon>Metazoa</taxon>
        <taxon>Spiralia</taxon>
        <taxon>Lophotrochozoa</taxon>
        <taxon>Platyhelminthes</taxon>
        <taxon>Trematoda</taxon>
        <taxon>Digenea</taxon>
        <taxon>Plagiorchiida</taxon>
        <taxon>Echinostomata</taxon>
        <taxon>Echinostomatoidea</taxon>
        <taxon>Fasciolidae</taxon>
        <taxon>Fasciola</taxon>
    </lineage>
</organism>
<dbReference type="FunFam" id="3.60.20.30:FF:000005">
    <property type="entry name" value="N(4)-(Beta-N-acetylglucosaminyl)-L-asparaginase"/>
    <property type="match status" value="1"/>
</dbReference>
<dbReference type="PANTHER" id="PTHR10188:SF6">
    <property type="entry name" value="N(4)-(BETA-N-ACETYLGLUCOSAMINYL)-L-ASPARAGINASE"/>
    <property type="match status" value="1"/>
</dbReference>
<evidence type="ECO:0000256" key="2">
    <source>
        <dbReference type="PIRSR" id="PIRSR600246-1"/>
    </source>
</evidence>
<reference evidence="5" key="1">
    <citation type="submission" date="2019-03" db="EMBL/GenBank/DDBJ databases">
        <title>Improved annotation for the trematode Fasciola hepatica.</title>
        <authorList>
            <person name="Choi Y.-J."/>
            <person name="Martin J."/>
            <person name="Mitreva M."/>
        </authorList>
    </citation>
    <scope>NUCLEOTIDE SEQUENCE [LARGE SCALE GENOMIC DNA]</scope>
</reference>
<dbReference type="InterPro" id="IPR000246">
    <property type="entry name" value="Peptidase_T2"/>
</dbReference>
<dbReference type="AlphaFoldDB" id="A0A4E0RTP2"/>
<dbReference type="EMBL" id="JXXN02001774">
    <property type="protein sequence ID" value="THD24107.1"/>
    <property type="molecule type" value="Genomic_DNA"/>
</dbReference>
<comment type="caution">
    <text evidence="5">The sequence shown here is derived from an EMBL/GenBank/DDBJ whole genome shotgun (WGS) entry which is preliminary data.</text>
</comment>
<feature type="active site" description="Nucleophile" evidence="2">
    <location>
        <position position="195"/>
    </location>
</feature>
<name>A0A4E0RTP2_FASHE</name>
<evidence type="ECO:0000256" key="1">
    <source>
        <dbReference type="ARBA" id="ARBA00010872"/>
    </source>
</evidence>
<feature type="site" description="Cleavage; by autolysis" evidence="4">
    <location>
        <begin position="194"/>
        <end position="195"/>
    </location>
</feature>